<dbReference type="CDD" id="cd00130">
    <property type="entry name" value="PAS"/>
    <property type="match status" value="1"/>
</dbReference>
<dbReference type="NCBIfam" id="TIGR00254">
    <property type="entry name" value="GGDEF"/>
    <property type="match status" value="1"/>
</dbReference>
<dbReference type="PANTHER" id="PTHR46663">
    <property type="entry name" value="DIGUANYLATE CYCLASE DGCT-RELATED"/>
    <property type="match status" value="1"/>
</dbReference>
<feature type="region of interest" description="Disordered" evidence="2">
    <location>
        <begin position="1"/>
        <end position="21"/>
    </location>
</feature>
<dbReference type="Pfam" id="PF00990">
    <property type="entry name" value="GGDEF"/>
    <property type="match status" value="1"/>
</dbReference>
<dbReference type="InterPro" id="IPR000014">
    <property type="entry name" value="PAS"/>
</dbReference>
<dbReference type="InterPro" id="IPR046342">
    <property type="entry name" value="CBS_dom_sf"/>
</dbReference>
<dbReference type="CDD" id="cd01949">
    <property type="entry name" value="GGDEF"/>
    <property type="match status" value="1"/>
</dbReference>
<feature type="region of interest" description="Disordered" evidence="2">
    <location>
        <begin position="79"/>
        <end position="106"/>
    </location>
</feature>
<dbReference type="SMART" id="SM00267">
    <property type="entry name" value="GGDEF"/>
    <property type="match status" value="1"/>
</dbReference>
<dbReference type="RefSeq" id="WP_011366878.1">
    <property type="nucleotide sequence ID" value="NC_007519.1"/>
</dbReference>
<dbReference type="Gene3D" id="3.10.580.10">
    <property type="entry name" value="CBS-domain"/>
    <property type="match status" value="1"/>
</dbReference>
<dbReference type="GO" id="GO:0003824">
    <property type="term" value="F:catalytic activity"/>
    <property type="evidence" value="ECO:0007669"/>
    <property type="project" value="UniProtKB-ARBA"/>
</dbReference>
<dbReference type="InterPro" id="IPR052163">
    <property type="entry name" value="DGC-Regulatory_Protein"/>
</dbReference>
<gene>
    <name evidence="5" type="ordered locus">Dde_0817</name>
</gene>
<feature type="compositionally biased region" description="Low complexity" evidence="2">
    <location>
        <begin position="93"/>
        <end position="106"/>
    </location>
</feature>
<dbReference type="AlphaFoldDB" id="Q314M8"/>
<dbReference type="InterPro" id="IPR029787">
    <property type="entry name" value="Nucleotide_cyclase"/>
</dbReference>
<dbReference type="SUPFAM" id="SSF55073">
    <property type="entry name" value="Nucleotide cyclase"/>
    <property type="match status" value="1"/>
</dbReference>
<evidence type="ECO:0000313" key="6">
    <source>
        <dbReference type="Proteomes" id="UP000002710"/>
    </source>
</evidence>
<dbReference type="PROSITE" id="PS50887">
    <property type="entry name" value="GGDEF"/>
    <property type="match status" value="1"/>
</dbReference>
<dbReference type="PANTHER" id="PTHR46663:SF2">
    <property type="entry name" value="GGDEF DOMAIN-CONTAINING PROTEIN"/>
    <property type="match status" value="1"/>
</dbReference>
<dbReference type="KEGG" id="dde:Dde_0817"/>
<evidence type="ECO:0000259" key="3">
    <source>
        <dbReference type="PROSITE" id="PS50887"/>
    </source>
</evidence>
<dbReference type="eggNOG" id="COG2199">
    <property type="taxonomic scope" value="Bacteria"/>
</dbReference>
<organism evidence="5 6">
    <name type="scientific">Oleidesulfovibrio alaskensis (strain ATCC BAA-1058 / DSM 17464 / G20)</name>
    <name type="common">Desulfovibrio alaskensis</name>
    <dbReference type="NCBI Taxonomy" id="207559"/>
    <lineage>
        <taxon>Bacteria</taxon>
        <taxon>Pseudomonadati</taxon>
        <taxon>Thermodesulfobacteriota</taxon>
        <taxon>Desulfovibrionia</taxon>
        <taxon>Desulfovibrionales</taxon>
        <taxon>Desulfovibrionaceae</taxon>
        <taxon>Oleidesulfovibrio</taxon>
    </lineage>
</organism>
<dbReference type="Gene3D" id="3.30.70.270">
    <property type="match status" value="1"/>
</dbReference>
<dbReference type="Pfam" id="PF00571">
    <property type="entry name" value="CBS"/>
    <property type="match status" value="1"/>
</dbReference>
<feature type="domain" description="GGDEF" evidence="3">
    <location>
        <begin position="424"/>
        <end position="560"/>
    </location>
</feature>
<accession>Q314M8</accession>
<evidence type="ECO:0000313" key="5">
    <source>
        <dbReference type="EMBL" id="ABB37618.1"/>
    </source>
</evidence>
<dbReference type="InterPro" id="IPR000644">
    <property type="entry name" value="CBS_dom"/>
</dbReference>
<sequence length="560" mass="59890">MTSKKSLRVPAPPVAGAPSVDSGAPCSEALKHFLCGSPAVIVTDKGSPCCVLRPADILAAVADRAGLQTLPAGSFCGEAGQPELPAQHDSVSGPAAADAPAGCPGEHAGLTDGTAGLLLADVVPVLNMAYEPLHPDEPLLNAMEALAECENSVVLVLDGKGTPALLERGDVAALMDCSDDPWSTPLGSCARGNVLSLPSATGVQAALNRLENSPYSHVLVTDDRQEPAGLMSVRELRHAAAIRDAQAVHNLLDWQRIQLNQELREHSQRLAQLENYLSAHLRTGIIGISPQGRILFCSGPALDILHAITPVNPTGKELHVLALSIDFFRKVQQALAGCDASSLCTFSYTLPHPEQNIIHCTLSHLAENGQPLGQALTMREAPDSSDHLSLEQQAFYDALTGLPNRHLFAERVSQEMRRSRRDGLRFALAFLDLDNFKEINDTYGHLLGDSLLQEVARRLQRGIRASDTVARFGGDEFLALLPETAPGTPTLNVLEKLRNSLDRPFVLDGHELTLCCSIGVAHYPDDASSVSGLMNTADKNMYKDKAARRLTGCRLTSDGQ</sequence>
<dbReference type="FunFam" id="3.30.70.270:FF:000001">
    <property type="entry name" value="Diguanylate cyclase domain protein"/>
    <property type="match status" value="1"/>
</dbReference>
<dbReference type="HOGENOM" id="CLU_486382_0_0_7"/>
<dbReference type="STRING" id="207559.Dde_0817"/>
<dbReference type="InterPro" id="IPR043128">
    <property type="entry name" value="Rev_trsase/Diguanyl_cyclase"/>
</dbReference>
<name>Q314M8_OLEA2</name>
<dbReference type="InterPro" id="IPR000160">
    <property type="entry name" value="GGDEF_dom"/>
</dbReference>
<dbReference type="EMBL" id="CP000112">
    <property type="protein sequence ID" value="ABB37618.1"/>
    <property type="molecule type" value="Genomic_DNA"/>
</dbReference>
<reference evidence="5 6" key="1">
    <citation type="journal article" date="2011" name="J. Bacteriol.">
        <title>Complete genome sequence and updated annotation of Desulfovibrio alaskensis G20.</title>
        <authorList>
            <person name="Hauser L.J."/>
            <person name="Land M.L."/>
            <person name="Brown S.D."/>
            <person name="Larimer F."/>
            <person name="Keller K.L."/>
            <person name="Rapp-Giles B.J."/>
            <person name="Price M.N."/>
            <person name="Lin M."/>
            <person name="Bruce D.C."/>
            <person name="Detter J.C."/>
            <person name="Tapia R."/>
            <person name="Han C.S."/>
            <person name="Goodwin L.A."/>
            <person name="Cheng J.F."/>
            <person name="Pitluck S."/>
            <person name="Copeland A."/>
            <person name="Lucas S."/>
            <person name="Nolan M."/>
            <person name="Lapidus A.L."/>
            <person name="Palumbo A.V."/>
            <person name="Wall J.D."/>
        </authorList>
    </citation>
    <scope>NUCLEOTIDE SEQUENCE [LARGE SCALE GENOMIC DNA]</scope>
    <source>
        <strain evidence="6">ATCC BAA 1058 / DSM 17464 / G20</strain>
    </source>
</reference>
<feature type="domain" description="CBS" evidence="4">
    <location>
        <begin position="189"/>
        <end position="248"/>
    </location>
</feature>
<dbReference type="SUPFAM" id="SSF54631">
    <property type="entry name" value="CBS-domain pair"/>
    <property type="match status" value="1"/>
</dbReference>
<evidence type="ECO:0000259" key="4">
    <source>
        <dbReference type="PROSITE" id="PS51371"/>
    </source>
</evidence>
<keyword evidence="6" id="KW-1185">Reference proteome</keyword>
<evidence type="ECO:0000256" key="2">
    <source>
        <dbReference type="SAM" id="MobiDB-lite"/>
    </source>
</evidence>
<dbReference type="Proteomes" id="UP000002710">
    <property type="component" value="Chromosome"/>
</dbReference>
<proteinExistence type="predicted"/>
<evidence type="ECO:0000256" key="1">
    <source>
        <dbReference type="PROSITE-ProRule" id="PRU00703"/>
    </source>
</evidence>
<protein>
    <submittedName>
        <fullName evidence="5">Diguanylate cyclase with PAS/PAC sensor</fullName>
    </submittedName>
</protein>
<dbReference type="PROSITE" id="PS51371">
    <property type="entry name" value="CBS"/>
    <property type="match status" value="1"/>
</dbReference>
<keyword evidence="1" id="KW-0129">CBS domain</keyword>